<dbReference type="AlphaFoldDB" id="A0A8S0R823"/>
<evidence type="ECO:0000259" key="7">
    <source>
        <dbReference type="PROSITE" id="PS50089"/>
    </source>
</evidence>
<dbReference type="OrthoDB" id="9049620at2759"/>
<dbReference type="Gene3D" id="3.30.40.10">
    <property type="entry name" value="Zinc/RING finger domain, C3HC4 (zinc finger)"/>
    <property type="match status" value="1"/>
</dbReference>
<evidence type="ECO:0000256" key="2">
    <source>
        <dbReference type="ARBA" id="ARBA00022771"/>
    </source>
</evidence>
<dbReference type="PANTHER" id="PTHR22894">
    <property type="entry name" value="RING-TYPE DOMAIN-CONTAINING PROTEIN"/>
    <property type="match status" value="1"/>
</dbReference>
<dbReference type="GO" id="GO:0061630">
    <property type="term" value="F:ubiquitin protein ligase activity"/>
    <property type="evidence" value="ECO:0007669"/>
    <property type="project" value="InterPro"/>
</dbReference>
<dbReference type="InterPro" id="IPR038896">
    <property type="entry name" value="RNF170"/>
</dbReference>
<keyword evidence="8" id="KW-0436">Ligase</keyword>
<dbReference type="Gramene" id="OE9A018338T2">
    <property type="protein sequence ID" value="OE9A018338C2"/>
    <property type="gene ID" value="OE9A018338"/>
</dbReference>
<dbReference type="GO" id="GO:0008270">
    <property type="term" value="F:zinc ion binding"/>
    <property type="evidence" value="ECO:0007669"/>
    <property type="project" value="UniProtKB-KW"/>
</dbReference>
<protein>
    <submittedName>
        <fullName evidence="8">E3 ubiquitin- ligase RNF170-like isoform X1</fullName>
    </submittedName>
</protein>
<proteinExistence type="predicted"/>
<evidence type="ECO:0000256" key="6">
    <source>
        <dbReference type="SAM" id="Phobius"/>
    </source>
</evidence>
<evidence type="ECO:0000256" key="3">
    <source>
        <dbReference type="ARBA" id="ARBA00022833"/>
    </source>
</evidence>
<gene>
    <name evidence="8" type="ORF">OLEA9_A018338</name>
</gene>
<keyword evidence="9" id="KW-1185">Reference proteome</keyword>
<comment type="caution">
    <text evidence="8">The sequence shown here is derived from an EMBL/GenBank/DDBJ whole genome shotgun (WGS) entry which is preliminary data.</text>
</comment>
<keyword evidence="2 4" id="KW-0863">Zinc-finger</keyword>
<dbReference type="PROSITE" id="PS50089">
    <property type="entry name" value="ZF_RING_2"/>
    <property type="match status" value="1"/>
</dbReference>
<reference evidence="8 9" key="1">
    <citation type="submission" date="2019-12" db="EMBL/GenBank/DDBJ databases">
        <authorList>
            <person name="Alioto T."/>
            <person name="Alioto T."/>
            <person name="Gomez Garrido J."/>
        </authorList>
    </citation>
    <scope>NUCLEOTIDE SEQUENCE [LARGE SCALE GENOMIC DNA]</scope>
</reference>
<feature type="domain" description="RING-type" evidence="7">
    <location>
        <begin position="31"/>
        <end position="74"/>
    </location>
</feature>
<dbReference type="PANTHER" id="PTHR22894:SF6">
    <property type="entry name" value="E3 UBIQUITIN-PROTEIN LIGASE RNF170-LIKE ISOFORM X1"/>
    <property type="match status" value="1"/>
</dbReference>
<evidence type="ECO:0000313" key="8">
    <source>
        <dbReference type="EMBL" id="CAA2975204.1"/>
    </source>
</evidence>
<name>A0A8S0R823_OLEEU</name>
<evidence type="ECO:0000313" key="9">
    <source>
        <dbReference type="Proteomes" id="UP000594638"/>
    </source>
</evidence>
<dbReference type="EMBL" id="CACTIH010002242">
    <property type="protein sequence ID" value="CAA2975204.1"/>
    <property type="molecule type" value="Genomic_DNA"/>
</dbReference>
<keyword evidence="1" id="KW-0479">Metal-binding</keyword>
<feature type="transmembrane region" description="Helical" evidence="6">
    <location>
        <begin position="164"/>
        <end position="190"/>
    </location>
</feature>
<dbReference type="Pfam" id="PF13445">
    <property type="entry name" value="zf-RING_UBOX"/>
    <property type="match status" value="1"/>
</dbReference>
<feature type="transmembrane region" description="Helical" evidence="6">
    <location>
        <begin position="107"/>
        <end position="126"/>
    </location>
</feature>
<sequence length="240" mass="27781">MERNYPEVEQQNGNNFDERYKGDGPPTDDVCPICLDLFTVPCRSNCTHWFCANCILQFWMYISAIQPCKCPLCSLPITNLVLEMSQLVQPGEDVEEVIRKVKHYNRLFVGGLDAFFLKVLMLPDLIKKVFRFLMDLEALTCDLCVMRFLGLLLILFYGMKEFQLISIGAFGILKIFDVGANLLLASLFVYHMWQRWELRGLERRLADLQQRNALIDLQQRDALVNLEEWDALDNLSAQDA</sequence>
<keyword evidence="6" id="KW-0812">Transmembrane</keyword>
<evidence type="ECO:0000256" key="5">
    <source>
        <dbReference type="SAM" id="MobiDB-lite"/>
    </source>
</evidence>
<evidence type="ECO:0000256" key="4">
    <source>
        <dbReference type="PROSITE-ProRule" id="PRU00175"/>
    </source>
</evidence>
<organism evidence="8 9">
    <name type="scientific">Olea europaea subsp. europaea</name>
    <dbReference type="NCBI Taxonomy" id="158383"/>
    <lineage>
        <taxon>Eukaryota</taxon>
        <taxon>Viridiplantae</taxon>
        <taxon>Streptophyta</taxon>
        <taxon>Embryophyta</taxon>
        <taxon>Tracheophyta</taxon>
        <taxon>Spermatophyta</taxon>
        <taxon>Magnoliopsida</taxon>
        <taxon>eudicotyledons</taxon>
        <taxon>Gunneridae</taxon>
        <taxon>Pentapetalae</taxon>
        <taxon>asterids</taxon>
        <taxon>lamiids</taxon>
        <taxon>Lamiales</taxon>
        <taxon>Oleaceae</taxon>
        <taxon>Oleeae</taxon>
        <taxon>Olea</taxon>
    </lineage>
</organism>
<dbReference type="PROSITE" id="PS00518">
    <property type="entry name" value="ZF_RING_1"/>
    <property type="match status" value="1"/>
</dbReference>
<dbReference type="InterPro" id="IPR027370">
    <property type="entry name" value="Znf-RING_euk"/>
</dbReference>
<dbReference type="Proteomes" id="UP000594638">
    <property type="component" value="Unassembled WGS sequence"/>
</dbReference>
<keyword evidence="6" id="KW-0472">Membrane</keyword>
<dbReference type="InterPro" id="IPR001841">
    <property type="entry name" value="Znf_RING"/>
</dbReference>
<accession>A0A8S0R823</accession>
<feature type="region of interest" description="Disordered" evidence="5">
    <location>
        <begin position="1"/>
        <end position="21"/>
    </location>
</feature>
<keyword evidence="6" id="KW-1133">Transmembrane helix</keyword>
<evidence type="ECO:0000256" key="1">
    <source>
        <dbReference type="ARBA" id="ARBA00022723"/>
    </source>
</evidence>
<dbReference type="SMART" id="SM00184">
    <property type="entry name" value="RING"/>
    <property type="match status" value="1"/>
</dbReference>
<dbReference type="InterPro" id="IPR017907">
    <property type="entry name" value="Znf_RING_CS"/>
</dbReference>
<dbReference type="SUPFAM" id="SSF57850">
    <property type="entry name" value="RING/U-box"/>
    <property type="match status" value="1"/>
</dbReference>
<feature type="transmembrane region" description="Helical" evidence="6">
    <location>
        <begin position="138"/>
        <end position="158"/>
    </location>
</feature>
<dbReference type="GO" id="GO:0016874">
    <property type="term" value="F:ligase activity"/>
    <property type="evidence" value="ECO:0007669"/>
    <property type="project" value="UniProtKB-KW"/>
</dbReference>
<dbReference type="InterPro" id="IPR013083">
    <property type="entry name" value="Znf_RING/FYVE/PHD"/>
</dbReference>
<keyword evidence="3" id="KW-0862">Zinc</keyword>